<accession>A0ABY4S7P0</accession>
<dbReference type="Pfam" id="PF00355">
    <property type="entry name" value="Rieske"/>
    <property type="match status" value="1"/>
</dbReference>
<reference evidence="6" key="1">
    <citation type="submission" date="2022-05" db="EMBL/GenBank/DDBJ databases">
        <title>An RpoN-dependent PEP-CTERM gene is involved in floc formation of an Aquincola tertiaricarbonis strain.</title>
        <authorList>
            <person name="Qiu D."/>
            <person name="Xia M."/>
        </authorList>
    </citation>
    <scope>NUCLEOTIDE SEQUENCE</scope>
    <source>
        <strain evidence="6">RN12</strain>
    </source>
</reference>
<dbReference type="RefSeq" id="WP_250195524.1">
    <property type="nucleotide sequence ID" value="NZ_CP097635.1"/>
</dbReference>
<dbReference type="PANTHER" id="PTHR40261:SF1">
    <property type="entry name" value="RIESKE DOMAIN-CONTAINING PROTEIN"/>
    <property type="match status" value="1"/>
</dbReference>
<keyword evidence="7" id="KW-1185">Reference proteome</keyword>
<keyword evidence="3" id="KW-0408">Iron</keyword>
<evidence type="ECO:0000313" key="6">
    <source>
        <dbReference type="EMBL" id="URI07259.1"/>
    </source>
</evidence>
<organism evidence="6 7">
    <name type="scientific">Aquincola tertiaricarbonis</name>
    <dbReference type="NCBI Taxonomy" id="391953"/>
    <lineage>
        <taxon>Bacteria</taxon>
        <taxon>Pseudomonadati</taxon>
        <taxon>Pseudomonadota</taxon>
        <taxon>Betaproteobacteria</taxon>
        <taxon>Burkholderiales</taxon>
        <taxon>Sphaerotilaceae</taxon>
        <taxon>Aquincola</taxon>
    </lineage>
</organism>
<feature type="domain" description="Rieske" evidence="5">
    <location>
        <begin position="1"/>
        <end position="86"/>
    </location>
</feature>
<evidence type="ECO:0000259" key="5">
    <source>
        <dbReference type="PROSITE" id="PS51296"/>
    </source>
</evidence>
<dbReference type="PROSITE" id="PS51296">
    <property type="entry name" value="RIESKE"/>
    <property type="match status" value="1"/>
</dbReference>
<dbReference type="SUPFAM" id="SSF50022">
    <property type="entry name" value="ISP domain"/>
    <property type="match status" value="1"/>
</dbReference>
<dbReference type="InterPro" id="IPR036922">
    <property type="entry name" value="Rieske_2Fe-2S_sf"/>
</dbReference>
<sequence length="116" mass="12635">MRLCHLDDLPDGQSRGFDPQGRGQDSLLLVRRGGQVHAWLDRCPHHGTPMAWRKDAYLNAAGDRIVCAAHGALFDIETGLCTLGPCLGDRLQALPITVHPSGEVHLADEALQETHP</sequence>
<proteinExistence type="predicted"/>
<dbReference type="PANTHER" id="PTHR40261">
    <property type="match status" value="1"/>
</dbReference>
<dbReference type="CDD" id="cd03467">
    <property type="entry name" value="Rieske"/>
    <property type="match status" value="1"/>
</dbReference>
<evidence type="ECO:0000256" key="3">
    <source>
        <dbReference type="ARBA" id="ARBA00023004"/>
    </source>
</evidence>
<gene>
    <name evidence="6" type="ORF">MW290_01125</name>
</gene>
<evidence type="ECO:0000313" key="7">
    <source>
        <dbReference type="Proteomes" id="UP001056201"/>
    </source>
</evidence>
<evidence type="ECO:0000256" key="2">
    <source>
        <dbReference type="ARBA" id="ARBA00022723"/>
    </source>
</evidence>
<dbReference type="Proteomes" id="UP001056201">
    <property type="component" value="Chromosome 1"/>
</dbReference>
<keyword evidence="2" id="KW-0479">Metal-binding</keyword>
<evidence type="ECO:0000256" key="1">
    <source>
        <dbReference type="ARBA" id="ARBA00022714"/>
    </source>
</evidence>
<dbReference type="EMBL" id="CP097635">
    <property type="protein sequence ID" value="URI07259.1"/>
    <property type="molecule type" value="Genomic_DNA"/>
</dbReference>
<dbReference type="InterPro" id="IPR017941">
    <property type="entry name" value="Rieske_2Fe-2S"/>
</dbReference>
<name>A0ABY4S7P0_AQUTE</name>
<keyword evidence="4" id="KW-0411">Iron-sulfur</keyword>
<dbReference type="Gene3D" id="2.102.10.10">
    <property type="entry name" value="Rieske [2Fe-2S] iron-sulphur domain"/>
    <property type="match status" value="1"/>
</dbReference>
<evidence type="ECO:0000256" key="4">
    <source>
        <dbReference type="ARBA" id="ARBA00023014"/>
    </source>
</evidence>
<keyword evidence="1" id="KW-0001">2Fe-2S</keyword>
<protein>
    <submittedName>
        <fullName evidence="6">Rieske (2Fe-2S) protein</fullName>
    </submittedName>
</protein>